<dbReference type="AlphaFoldDB" id="A0A2K2G487"/>
<protein>
    <submittedName>
        <fullName evidence="2">Pilus assembly protein TadE</fullName>
    </submittedName>
</protein>
<reference evidence="2 3" key="1">
    <citation type="submission" date="2016-05" db="EMBL/GenBank/DDBJ databases">
        <title>Complete genome sequence of Novosphingobium guangzhouense SA925(T).</title>
        <authorList>
            <person name="Sha S."/>
        </authorList>
    </citation>
    <scope>NUCLEOTIDE SEQUENCE [LARGE SCALE GENOMIC DNA]</scope>
    <source>
        <strain evidence="2 3">SA925</strain>
    </source>
</reference>
<dbReference type="OrthoDB" id="7432392at2"/>
<comment type="caution">
    <text evidence="2">The sequence shown here is derived from an EMBL/GenBank/DDBJ whole genome shotgun (WGS) entry which is preliminary data.</text>
</comment>
<gene>
    <name evidence="2" type="ORF">A8V01_14410</name>
</gene>
<evidence type="ECO:0000256" key="1">
    <source>
        <dbReference type="SAM" id="Phobius"/>
    </source>
</evidence>
<keyword evidence="1" id="KW-0472">Membrane</keyword>
<organism evidence="2 3">
    <name type="scientific">Novosphingobium guangzhouense</name>
    <dbReference type="NCBI Taxonomy" id="1850347"/>
    <lineage>
        <taxon>Bacteria</taxon>
        <taxon>Pseudomonadati</taxon>
        <taxon>Pseudomonadota</taxon>
        <taxon>Alphaproteobacteria</taxon>
        <taxon>Sphingomonadales</taxon>
        <taxon>Sphingomonadaceae</taxon>
        <taxon>Novosphingobium</taxon>
    </lineage>
</organism>
<dbReference type="RefSeq" id="WP_103095065.1">
    <property type="nucleotide sequence ID" value="NZ_LYMM01000022.1"/>
</dbReference>
<keyword evidence="1" id="KW-1133">Transmembrane helix</keyword>
<dbReference type="EMBL" id="LYMM01000022">
    <property type="protein sequence ID" value="PNU05859.1"/>
    <property type="molecule type" value="Genomic_DNA"/>
</dbReference>
<dbReference type="Proteomes" id="UP000236327">
    <property type="component" value="Unassembled WGS sequence"/>
</dbReference>
<sequence>MIARFARRFGGRLRKDERGVSFMEFALILPIIVTMGFYGTELAWMAMINMQVAQIATSVADNASRLGQTDNSAVTPTVTETMVDSVMSGALVQGSYFNFEANGRIILSSLERDSATGRQFIHWQRCRGNLKVNSQYGTAGKGLTGSTIAGMGNPNIAAVAGSAVMYVEVNYTYQPLFGSWFVGQPNFRREAAYIIRDDRNLGTSTGSGVTPGTSTAKSLCT</sequence>
<keyword evidence="3" id="KW-1185">Reference proteome</keyword>
<proteinExistence type="predicted"/>
<feature type="transmembrane region" description="Helical" evidence="1">
    <location>
        <begin position="20"/>
        <end position="39"/>
    </location>
</feature>
<evidence type="ECO:0000313" key="2">
    <source>
        <dbReference type="EMBL" id="PNU05859.1"/>
    </source>
</evidence>
<evidence type="ECO:0000313" key="3">
    <source>
        <dbReference type="Proteomes" id="UP000236327"/>
    </source>
</evidence>
<accession>A0A2K2G487</accession>
<name>A0A2K2G487_9SPHN</name>
<keyword evidence="1" id="KW-0812">Transmembrane</keyword>